<protein>
    <submittedName>
        <fullName evidence="1">Uncharacterized protein</fullName>
    </submittedName>
</protein>
<keyword evidence="2" id="KW-1185">Reference proteome</keyword>
<name>A0A6I8M0B7_9PSEU</name>
<sequence length="244" mass="27544">MRVVNYRFGDKVLFRGDDSEGWVPARVVRAEHVDSRSEYRYSYVKVATSSFPADGYVEGVRVVPAGTPIYHVACAEDVHLVRRDPRWNPFVVEPFMTPDEYQVMGGAAQFQMSGMPGLTHVGAYQSATSYDLGDPVWVWERGWRKAEVLEAKSSWVQARYLEGFRRPNGWPSKSYRPAEVWPVICDFPAPVRKLAIEAEWLQKLDSRRAHLVSLQLGYSNSARYLKECEDLGGCGHPGHSGMAG</sequence>
<reference evidence="1 2" key="1">
    <citation type="submission" date="2019-09" db="EMBL/GenBank/DDBJ databases">
        <authorList>
            <person name="Leyn A S."/>
        </authorList>
    </citation>
    <scope>NUCLEOTIDE SEQUENCE [LARGE SCALE GENOMIC DNA]</scope>
    <source>
        <strain evidence="1">AA231_1</strain>
    </source>
</reference>
<dbReference type="Proteomes" id="UP000399805">
    <property type="component" value="Unassembled WGS sequence"/>
</dbReference>
<accession>A0A6I8M0B7</accession>
<gene>
    <name evidence="1" type="ORF">AA23TX_08113</name>
</gene>
<dbReference type="EMBL" id="CABVGP010000003">
    <property type="protein sequence ID" value="VVJ23213.1"/>
    <property type="molecule type" value="Genomic_DNA"/>
</dbReference>
<dbReference type="AlphaFoldDB" id="A0A6I8M0B7"/>
<evidence type="ECO:0000313" key="1">
    <source>
        <dbReference type="EMBL" id="VVJ23213.1"/>
    </source>
</evidence>
<proteinExistence type="predicted"/>
<organism evidence="1 2">
    <name type="scientific">Amycolatopsis camponoti</name>
    <dbReference type="NCBI Taxonomy" id="2606593"/>
    <lineage>
        <taxon>Bacteria</taxon>
        <taxon>Bacillati</taxon>
        <taxon>Actinomycetota</taxon>
        <taxon>Actinomycetes</taxon>
        <taxon>Pseudonocardiales</taxon>
        <taxon>Pseudonocardiaceae</taxon>
        <taxon>Amycolatopsis</taxon>
    </lineage>
</organism>
<evidence type="ECO:0000313" key="2">
    <source>
        <dbReference type="Proteomes" id="UP000399805"/>
    </source>
</evidence>